<evidence type="ECO:0000259" key="2">
    <source>
        <dbReference type="PROSITE" id="PS50089"/>
    </source>
</evidence>
<dbReference type="SUPFAM" id="SSF57850">
    <property type="entry name" value="RING/U-box"/>
    <property type="match status" value="1"/>
</dbReference>
<dbReference type="EMBL" id="MH717816">
    <property type="protein sequence ID" value="QAT90422.1"/>
    <property type="molecule type" value="Genomic_DNA"/>
</dbReference>
<dbReference type="InterPro" id="IPR007954">
    <property type="entry name" value="Baculo_IE-1"/>
</dbReference>
<name>A0A410S7X2_9ABAC</name>
<proteinExistence type="predicted"/>
<evidence type="ECO:0000313" key="4">
    <source>
        <dbReference type="Proteomes" id="UP000503509"/>
    </source>
</evidence>
<dbReference type="KEGG" id="vg:65101715"/>
<reference evidence="3 4" key="1">
    <citation type="submission" date="2018-08" db="EMBL/GenBank/DDBJ databases">
        <title>Sequence analysis of the African armyworm, Spodoptera exempta nucleopolyhedrovirus.</title>
        <authorList>
            <person name="Escasa S.R."/>
            <person name="Mowery J.D."/>
            <person name="Bauchan G.R."/>
            <person name="Harrison R.L."/>
            <person name="Cory J.S."/>
        </authorList>
    </citation>
    <scope>NUCLEOTIDE SEQUENCE [LARGE SCALE GENOMIC DNA]</scope>
    <source>
        <strain evidence="3 4">244.1</strain>
    </source>
</reference>
<dbReference type="RefSeq" id="YP_010086556.1">
    <property type="nucleotide sequence ID" value="NC_055455.1"/>
</dbReference>
<keyword evidence="1" id="KW-0863">Zinc-finger</keyword>
<accession>A0A410S7X2</accession>
<dbReference type="GeneID" id="65101715"/>
<dbReference type="InterPro" id="IPR001841">
    <property type="entry name" value="Znf_RING"/>
</dbReference>
<evidence type="ECO:0000313" key="3">
    <source>
        <dbReference type="EMBL" id="QAT90422.1"/>
    </source>
</evidence>
<keyword evidence="4" id="KW-1185">Reference proteome</keyword>
<gene>
    <name evidence="3" type="primary">exon0</name>
</gene>
<keyword evidence="1" id="KW-0862">Zinc</keyword>
<evidence type="ECO:0000256" key="1">
    <source>
        <dbReference type="PROSITE-ProRule" id="PRU00175"/>
    </source>
</evidence>
<dbReference type="Pfam" id="PF05290">
    <property type="entry name" value="Baculo_IE-1"/>
    <property type="match status" value="1"/>
</dbReference>
<protein>
    <submittedName>
        <fullName evidence="3">EXON0</fullName>
    </submittedName>
</protein>
<dbReference type="PROSITE" id="PS50089">
    <property type="entry name" value="ZF_RING_2"/>
    <property type="match status" value="1"/>
</dbReference>
<sequence>MKRRSAMSKFDIELGTQVFSTFIFPTLFTPDLPLNSKAHHNVKMAAFKIVQDMYQQSYNCALDPLLDFRENSDDVTLPRDKCVHYLIIDIKNVLDVLDYLKNQPKFKYSMYVFLPYIKQISVINNLFANDHCCSSIVKANESALNVLRDLGEKYVHVIRLMNERMHLINVFTEPKIYQCNICQDASVDEQFLKPNECCGYNMCNKCYANLWKYCNMYPVCPVCRTSFKSPSKQMLERE</sequence>
<organism evidence="3 4">
    <name type="scientific">Spodoptera exempta nucleopolyhedrovirus</name>
    <dbReference type="NCBI Taxonomy" id="1242863"/>
    <lineage>
        <taxon>Viruses</taxon>
        <taxon>Viruses incertae sedis</taxon>
        <taxon>Naldaviricetes</taxon>
        <taxon>Lefavirales</taxon>
        <taxon>Baculoviridae</taxon>
        <taxon>Alphabaculovirus</taxon>
        <taxon>Alphabaculovirus spexemptae</taxon>
    </lineage>
</organism>
<dbReference type="InterPro" id="IPR013083">
    <property type="entry name" value="Znf_RING/FYVE/PHD"/>
</dbReference>
<dbReference type="Gene3D" id="3.30.40.10">
    <property type="entry name" value="Zinc/RING finger domain, C3HC4 (zinc finger)"/>
    <property type="match status" value="1"/>
</dbReference>
<keyword evidence="1" id="KW-0479">Metal-binding</keyword>
<dbReference type="GO" id="GO:0008270">
    <property type="term" value="F:zinc ion binding"/>
    <property type="evidence" value="ECO:0007669"/>
    <property type="project" value="UniProtKB-KW"/>
</dbReference>
<dbReference type="Proteomes" id="UP000503509">
    <property type="component" value="Genome"/>
</dbReference>
<feature type="domain" description="RING-type" evidence="2">
    <location>
        <begin position="179"/>
        <end position="224"/>
    </location>
</feature>